<keyword evidence="3" id="KW-1185">Reference proteome</keyword>
<accession>A0A4R0RIF2</accession>
<dbReference type="Proteomes" id="UP000292702">
    <property type="component" value="Unassembled WGS sequence"/>
</dbReference>
<dbReference type="Pfam" id="PF24016">
    <property type="entry name" value="DUF7330"/>
    <property type="match status" value="1"/>
</dbReference>
<comment type="caution">
    <text evidence="2">The sequence shown here is derived from an EMBL/GenBank/DDBJ whole genome shotgun (WGS) entry which is preliminary data.</text>
</comment>
<sequence>MRTAHVDMLEGHSDVDRKILDTHATSCVIDISVLDLDNMFATGYFVIDPSLDRSDQLVRSRVPLQSRNKRFFYKRPVPNAVFQTKKGEIKLNLSTTNGGAEPKRAYVQVQSNSGTIHASLSSLPPSQHICLEATTKDSNIILFLPPTYNGSLHFHSSRTRNAVTFLPEFALRARVVVGSDKDSIVLFGDAPQADMTLSDPKNVNQDLCLLWTGTGEIVVGVLGVDYYEASRPQTGFWQKVAQGLGVDSEGAKGDGRAT</sequence>
<protein>
    <recommendedName>
        <fullName evidence="1">DUF7330 domain-containing protein</fullName>
    </recommendedName>
</protein>
<name>A0A4R0RIF2_9APHY</name>
<dbReference type="EMBL" id="RWJN01000130">
    <property type="protein sequence ID" value="TCD66573.1"/>
    <property type="molecule type" value="Genomic_DNA"/>
</dbReference>
<dbReference type="InterPro" id="IPR055754">
    <property type="entry name" value="DUF7330"/>
</dbReference>
<dbReference type="AlphaFoldDB" id="A0A4R0RIF2"/>
<evidence type="ECO:0000259" key="1">
    <source>
        <dbReference type="Pfam" id="PF24016"/>
    </source>
</evidence>
<evidence type="ECO:0000313" key="2">
    <source>
        <dbReference type="EMBL" id="TCD66573.1"/>
    </source>
</evidence>
<reference evidence="2 3" key="1">
    <citation type="submission" date="2018-11" db="EMBL/GenBank/DDBJ databases">
        <title>Genome assembly of Steccherinum ochraceum LE-BIN_3174, the white-rot fungus of the Steccherinaceae family (The Residual Polyporoid clade, Polyporales, Basidiomycota).</title>
        <authorList>
            <person name="Fedorova T.V."/>
            <person name="Glazunova O.A."/>
            <person name="Landesman E.O."/>
            <person name="Moiseenko K.V."/>
            <person name="Psurtseva N.V."/>
            <person name="Savinova O.S."/>
            <person name="Shakhova N.V."/>
            <person name="Tyazhelova T.V."/>
            <person name="Vasina D.V."/>
        </authorList>
    </citation>
    <scope>NUCLEOTIDE SEQUENCE [LARGE SCALE GENOMIC DNA]</scope>
    <source>
        <strain evidence="2 3">LE-BIN_3174</strain>
    </source>
</reference>
<gene>
    <name evidence="2" type="ORF">EIP91_001241</name>
</gene>
<dbReference type="OrthoDB" id="2593559at2759"/>
<organism evidence="2 3">
    <name type="scientific">Steccherinum ochraceum</name>
    <dbReference type="NCBI Taxonomy" id="92696"/>
    <lineage>
        <taxon>Eukaryota</taxon>
        <taxon>Fungi</taxon>
        <taxon>Dikarya</taxon>
        <taxon>Basidiomycota</taxon>
        <taxon>Agaricomycotina</taxon>
        <taxon>Agaricomycetes</taxon>
        <taxon>Polyporales</taxon>
        <taxon>Steccherinaceae</taxon>
        <taxon>Steccherinum</taxon>
    </lineage>
</organism>
<proteinExistence type="predicted"/>
<evidence type="ECO:0000313" key="3">
    <source>
        <dbReference type="Proteomes" id="UP000292702"/>
    </source>
</evidence>
<feature type="domain" description="DUF7330" evidence="1">
    <location>
        <begin position="42"/>
        <end position="218"/>
    </location>
</feature>